<sequence>MIFPARRRSLALSFLLPLASIAAEALATPPGRPDQRIRFCGFGGDGALLDCLAEWWPNLDYCRAYDPARVADMADLAKAAKQRSMRFTVQAAGPVMPEGHLDKHNAWSIDFLNRKPAELGFAHPVADYCHPATLAAAKDNLRVSMEDVGADAFTMVDFVWPWVGGQWGYSEACFRAYRGALAGSDGGLRITGPGKPRTMSFWDYLAELSGVRFQPADLGLRSWSEYEPVRPNLVGENPTQEQRRNAFLFRALFHWCWLKYAQETGAHAKSLGGELEASLNPENTGNGTDLLMWGRLADTGTPWLEQWGSPWNAIAGYHTYRYFTEPYRLVDAKQRKRLGLIGETGAAGGHPDSGFGPARPHYWDPNSNYAITWAISAAGNFDDREEDYIWASPSETLDPAGPQADCWRGYVKAMDGFWQYALDAPVRPIAPVLSIVNRSILHSTDNSEQSVHQKYSLAPALVDLHVDFEQAYFPLSDAMLAGRKVLLFAPWDYPRDVLPRLQAWLREDLSRVLVTHSFVPSRPCKGLALDPLTGLDEPDAAKILGLQQLRATEVREGKIGNIAAEWEGHFAIAPGTMIKLDKSLVACPGEALVTLGDESLVTRVAVPGGGQVIYLNFSPPERYEDSGTDTAMLYREVMAAITKTIGITPLAEGSTSWACARYDLAEGHAYFLLDRTKVKADRFTEETTSMEPAAKLYLKLKAGTRYLIYDQLADTVATRSADDLGRLEIFLSGRSVRLLKVMPVKSGPGMVFTTCERRDRAGRGDIPAKLHAHRAGKAIVSGIQPGAKIMVNGVAAPTFDTSLPDCKMVLLPKGDHSLEVR</sequence>
<evidence type="ECO:0000313" key="2">
    <source>
        <dbReference type="EMBL" id="MCW1912989.1"/>
    </source>
</evidence>
<dbReference type="Proteomes" id="UP001165653">
    <property type="component" value="Unassembled WGS sequence"/>
</dbReference>
<gene>
    <name evidence="2" type="ORF">OJ996_05370</name>
</gene>
<organism evidence="2 3">
    <name type="scientific">Luteolibacter rhizosphaerae</name>
    <dbReference type="NCBI Taxonomy" id="2989719"/>
    <lineage>
        <taxon>Bacteria</taxon>
        <taxon>Pseudomonadati</taxon>
        <taxon>Verrucomicrobiota</taxon>
        <taxon>Verrucomicrobiia</taxon>
        <taxon>Verrucomicrobiales</taxon>
        <taxon>Verrucomicrobiaceae</taxon>
        <taxon>Luteolibacter</taxon>
    </lineage>
</organism>
<accession>A0ABT3G0I0</accession>
<keyword evidence="3" id="KW-1185">Reference proteome</keyword>
<name>A0ABT3G0I0_9BACT</name>
<protein>
    <recommendedName>
        <fullName evidence="4">Beta-galactosidase trimerisation domain-containing protein</fullName>
    </recommendedName>
</protein>
<feature type="chain" id="PRO_5045917013" description="Beta-galactosidase trimerisation domain-containing protein" evidence="1">
    <location>
        <begin position="28"/>
        <end position="821"/>
    </location>
</feature>
<evidence type="ECO:0000313" key="3">
    <source>
        <dbReference type="Proteomes" id="UP001165653"/>
    </source>
</evidence>
<evidence type="ECO:0008006" key="4">
    <source>
        <dbReference type="Google" id="ProtNLM"/>
    </source>
</evidence>
<evidence type="ECO:0000256" key="1">
    <source>
        <dbReference type="SAM" id="SignalP"/>
    </source>
</evidence>
<dbReference type="RefSeq" id="WP_264511967.1">
    <property type="nucleotide sequence ID" value="NZ_JAPDDR010000002.1"/>
</dbReference>
<dbReference type="EMBL" id="JAPDDR010000002">
    <property type="protein sequence ID" value="MCW1912989.1"/>
    <property type="molecule type" value="Genomic_DNA"/>
</dbReference>
<comment type="caution">
    <text evidence="2">The sequence shown here is derived from an EMBL/GenBank/DDBJ whole genome shotgun (WGS) entry which is preliminary data.</text>
</comment>
<feature type="signal peptide" evidence="1">
    <location>
        <begin position="1"/>
        <end position="27"/>
    </location>
</feature>
<keyword evidence="1" id="KW-0732">Signal</keyword>
<reference evidence="2" key="1">
    <citation type="submission" date="2022-10" db="EMBL/GenBank/DDBJ databases">
        <title>Luteolibacter sp. GHJ8, whole genome shotgun sequencing project.</title>
        <authorList>
            <person name="Zhao G."/>
            <person name="Shen L."/>
        </authorList>
    </citation>
    <scope>NUCLEOTIDE SEQUENCE</scope>
    <source>
        <strain evidence="2">GHJ8</strain>
    </source>
</reference>
<proteinExistence type="predicted"/>